<protein>
    <submittedName>
        <fullName evidence="3">Sodium channel and clathrin linker 1</fullName>
    </submittedName>
</protein>
<evidence type="ECO:0000256" key="1">
    <source>
        <dbReference type="SAM" id="Coils"/>
    </source>
</evidence>
<gene>
    <name evidence="3" type="ORF">J0S82_006134</name>
</gene>
<feature type="region of interest" description="Disordered" evidence="2">
    <location>
        <begin position="382"/>
        <end position="401"/>
    </location>
</feature>
<dbReference type="Proteomes" id="UP000700334">
    <property type="component" value="Unassembled WGS sequence"/>
</dbReference>
<comment type="caution">
    <text evidence="3">The sequence shown here is derived from an EMBL/GenBank/DDBJ whole genome shotgun (WGS) entry which is preliminary data.</text>
</comment>
<evidence type="ECO:0000313" key="4">
    <source>
        <dbReference type="Proteomes" id="UP000700334"/>
    </source>
</evidence>
<name>A0A8J5ZD11_GALPY</name>
<feature type="region of interest" description="Disordered" evidence="2">
    <location>
        <begin position="406"/>
        <end position="426"/>
    </location>
</feature>
<proteinExistence type="predicted"/>
<feature type="compositionally biased region" description="Low complexity" evidence="2">
    <location>
        <begin position="129"/>
        <end position="146"/>
    </location>
</feature>
<feature type="compositionally biased region" description="Basic and acidic residues" evidence="2">
    <location>
        <begin position="1082"/>
        <end position="1102"/>
    </location>
</feature>
<feature type="compositionally biased region" description="Basic residues" evidence="2">
    <location>
        <begin position="325"/>
        <end position="334"/>
    </location>
</feature>
<dbReference type="EMBL" id="JAGFMF010012264">
    <property type="protein sequence ID" value="KAG8505398.1"/>
    <property type="molecule type" value="Genomic_DNA"/>
</dbReference>
<dbReference type="GO" id="GO:0060271">
    <property type="term" value="P:cilium assembly"/>
    <property type="evidence" value="ECO:0007669"/>
    <property type="project" value="TreeGrafter"/>
</dbReference>
<keyword evidence="3" id="KW-0407">Ion channel</keyword>
<dbReference type="InterPro" id="IPR038911">
    <property type="entry name" value="SCLT1"/>
</dbReference>
<organism evidence="3 4">
    <name type="scientific">Galemys pyrenaicus</name>
    <name type="common">Iberian desman</name>
    <name type="synonym">Pyrenean desman</name>
    <dbReference type="NCBI Taxonomy" id="202257"/>
    <lineage>
        <taxon>Eukaryota</taxon>
        <taxon>Metazoa</taxon>
        <taxon>Chordata</taxon>
        <taxon>Craniata</taxon>
        <taxon>Vertebrata</taxon>
        <taxon>Euteleostomi</taxon>
        <taxon>Mammalia</taxon>
        <taxon>Eutheria</taxon>
        <taxon>Laurasiatheria</taxon>
        <taxon>Eulipotyphla</taxon>
        <taxon>Talpidae</taxon>
        <taxon>Galemys</taxon>
    </lineage>
</organism>
<sequence>GAPVRPENPPAGLARLAPAPYPKAPSVRPPPWASGFSQSEGRVRDSGPLEGSAWDSRAPATPPTPRGHPAVAPPTAGRQPMVRRRVRKRADVRRDARRLRLQGAAPGTGFKVAGRAARARAAPERHPTGARGPRAPGLGRPPAGRGAVRDQSKWPREPLAPEPGRGPGSKDLPEPPVPRARPRPQSPARQSPRSPEPGRGPRAPRAPPAFPGEVAVSKGYAFVDSACTQTCFVAAESAVCGGPGRDADAGAPALGTRPQLPLVAPAAPASLGRACAIARRPCRFGGFAHPGDSLRPTGPAAAALLPRLSWRRPAQSEPRMVVGRPPRRSPRCPRKLPSVATRQLTRGEAAPGAVGSSPRVTAARAPCSQHGLLTPAACGRDTVSRREGSAPGQCAPSWHLQWDTARRARRRQPAGLGKGRGASARRSSAYWVQQDVPFLAPLTAEYDKHVEELSGQLKFCQNADEKGSVCCRAAPALAASARVLTGSSRAGRSTASRGGAASSVSAAPAPRLTGETRHLPCLDTSLGARSTCASRVEGGFFSQFQEFRSPDLEALTCSHGREAAAAAVQRPFGRVTPPSESEALIIVSSGTKASVVHHDKAAGLTDFTQMEVCENKSSFRLSPGCGAADVADTRTSAGGPAGRFAESMPLTERVLAALGHVCVHLQGQSWDAQTDEGPRRPTFQALISLGCSFRFTSAACSPFLCASRPAELQVMAAVSTNSKPVQQEDRYLAASQPAGCRGQPSLLGAASPCAAGPVRPRAPLCPLGAHLAGLSQAAATPADCVLRDFRAGLLSPNRLDLLGARADLTLASEAGLRCEEALARFSRLHTCCRSSAAASGSSRRKERVEVLLHCELKNAVEKQLEALPLDTELGSGVCVDGEAVRSLQEQLQLSLQILQLYHRAFLNSGCPRKAAFSEERGLRCAVAAASLGELSGALASQEKAQAVELWQTASRELERLQKLYQEYMTEAHVCVVESQKQKVISEPMIFWETDKNLRAGGLVEQLTGFQHLSKHLHVANESIEMTNQQFLRTISGQSAEIELLRKHLRYSQNRQAKLDLRVAAAKVEELTRVTGELQGQMQRKEEDVAAAQGREEASDRRTQQLQTSVRQLESQLHVAIQDASQLRAERVRLERQAQELQAKCTELANEKDRAVVAARNSLQLLEDANLQKSQALLEEKQKEEDIENMRKSVSRLLQDAALRTRKEVTNTRKQYLVQISRLTEELSALQLECAEKQSQIERATREKKAVEEELDKVQRDGAERAGEPGRLEEAQRRCLAAERTADELRLGLRAAESRARQLELSSSEELSRLQDVIQRLQGVLEAERAGCGAVSEQRLQLQQENEQLHREAEALRKVALEAQKTAKLKISTLEHEFSIKERGFEVQLREMEDSGRDAAAELRRLLATQQKAAGRWKEEAKKARESAEARIFVEVACKRLNVVRQNQYCMFLSALCVCHE</sequence>
<feature type="compositionally biased region" description="Basic residues" evidence="2">
    <location>
        <begin position="81"/>
        <end position="100"/>
    </location>
</feature>
<dbReference type="OrthoDB" id="551053at2759"/>
<dbReference type="PANTHER" id="PTHR35970">
    <property type="entry name" value="SODIUM CHANNEL AND CLATHRIN LINKER 1"/>
    <property type="match status" value="1"/>
</dbReference>
<feature type="region of interest" description="Disordered" evidence="2">
    <location>
        <begin position="1077"/>
        <end position="1102"/>
    </location>
</feature>
<feature type="region of interest" description="Disordered" evidence="2">
    <location>
        <begin position="484"/>
        <end position="510"/>
    </location>
</feature>
<keyword evidence="1" id="KW-0175">Coiled coil</keyword>
<feature type="region of interest" description="Disordered" evidence="2">
    <location>
        <begin position="1251"/>
        <end position="1273"/>
    </location>
</feature>
<dbReference type="GO" id="GO:0034220">
    <property type="term" value="P:monoatomic ion transmembrane transport"/>
    <property type="evidence" value="ECO:0007669"/>
    <property type="project" value="UniProtKB-KW"/>
</dbReference>
<reference evidence="3" key="1">
    <citation type="journal article" date="2021" name="Evol. Appl.">
        <title>The genome of the Pyrenean desman and the effects of bottlenecks and inbreeding on the genomic landscape of an endangered species.</title>
        <authorList>
            <person name="Escoda L."/>
            <person name="Castresana J."/>
        </authorList>
    </citation>
    <scope>NUCLEOTIDE SEQUENCE</scope>
    <source>
        <strain evidence="3">IBE-C5619</strain>
    </source>
</reference>
<dbReference type="PANTHER" id="PTHR35970:SF1">
    <property type="entry name" value="SODIUM CHANNEL AND CLATHRIN LINKER 1"/>
    <property type="match status" value="1"/>
</dbReference>
<evidence type="ECO:0000256" key="2">
    <source>
        <dbReference type="SAM" id="MobiDB-lite"/>
    </source>
</evidence>
<keyword evidence="3" id="KW-0406">Ion transport</keyword>
<accession>A0A8J5ZD11</accession>
<dbReference type="GO" id="GO:0005814">
    <property type="term" value="C:centriole"/>
    <property type="evidence" value="ECO:0007669"/>
    <property type="project" value="TreeGrafter"/>
</dbReference>
<feature type="coiled-coil region" evidence="1">
    <location>
        <begin position="1331"/>
        <end position="1365"/>
    </location>
</feature>
<keyword evidence="3" id="KW-0813">Transport</keyword>
<keyword evidence="4" id="KW-1185">Reference proteome</keyword>
<dbReference type="GO" id="GO:0045162">
    <property type="term" value="P:clustering of voltage-gated sodium channels"/>
    <property type="evidence" value="ECO:0007669"/>
    <property type="project" value="InterPro"/>
</dbReference>
<feature type="region of interest" description="Disordered" evidence="2">
    <location>
        <begin position="1"/>
        <end position="210"/>
    </location>
</feature>
<feature type="region of interest" description="Disordered" evidence="2">
    <location>
        <begin position="315"/>
        <end position="335"/>
    </location>
</feature>
<feature type="non-terminal residue" evidence="3">
    <location>
        <position position="1460"/>
    </location>
</feature>
<feature type="compositionally biased region" description="Pro residues" evidence="2">
    <location>
        <begin position="19"/>
        <end position="32"/>
    </location>
</feature>
<evidence type="ECO:0000313" key="3">
    <source>
        <dbReference type="EMBL" id="KAG8505398.1"/>
    </source>
</evidence>
<feature type="compositionally biased region" description="Basic and acidic residues" evidence="2">
    <location>
        <begin position="147"/>
        <end position="156"/>
    </location>
</feature>